<evidence type="ECO:0000313" key="2">
    <source>
        <dbReference type="Proteomes" id="UP000594014"/>
    </source>
</evidence>
<protein>
    <submittedName>
        <fullName evidence="1">BlaI/MecI/CopY family transcriptional regulator</fullName>
    </submittedName>
</protein>
<keyword evidence="2" id="KW-1185">Reference proteome</keyword>
<sequence length="120" mass="13918">MEQYKLGEMEQKFADMIWANVPISSRTLTELCEKEFAWKRTTTYTMLKRLCERRIFENNNGTVTALMSRAEFGAAQGEQFLTDAFSGSLPQFLAAFTRRKKLSSKEIDEIQLLIDQYKEG</sequence>
<proteinExistence type="predicted"/>
<evidence type="ECO:0000313" key="1">
    <source>
        <dbReference type="EMBL" id="QOX65363.1"/>
    </source>
</evidence>
<reference evidence="1" key="1">
    <citation type="submission" date="2019-08" db="EMBL/GenBank/DDBJ databases">
        <title>Genome sequence of Clostridiales bacterium MT110.</title>
        <authorList>
            <person name="Cao J."/>
        </authorList>
    </citation>
    <scope>NUCLEOTIDE SEQUENCE</scope>
    <source>
        <strain evidence="1">MT110</strain>
    </source>
</reference>
<accession>A0ACD1AFT6</accession>
<name>A0ACD1AFT6_9FIRM</name>
<dbReference type="EMBL" id="CP042469">
    <property type="protein sequence ID" value="QOX65363.1"/>
    <property type="molecule type" value="Genomic_DNA"/>
</dbReference>
<gene>
    <name evidence="1" type="ORF">FRZ06_19390</name>
</gene>
<organism evidence="1 2">
    <name type="scientific">Anoxybacterium hadale</name>
    <dbReference type="NCBI Taxonomy" id="3408580"/>
    <lineage>
        <taxon>Bacteria</taxon>
        <taxon>Bacillati</taxon>
        <taxon>Bacillota</taxon>
        <taxon>Clostridia</taxon>
        <taxon>Peptostreptococcales</taxon>
        <taxon>Anaerovoracaceae</taxon>
        <taxon>Anoxybacterium</taxon>
    </lineage>
</organism>
<dbReference type="Proteomes" id="UP000594014">
    <property type="component" value="Chromosome"/>
</dbReference>